<feature type="compositionally biased region" description="Pro residues" evidence="1">
    <location>
        <begin position="64"/>
        <end position="75"/>
    </location>
</feature>
<dbReference type="Proteomes" id="UP000887565">
    <property type="component" value="Unplaced"/>
</dbReference>
<name>A0A915KVV3_ROMCU</name>
<feature type="compositionally biased region" description="Basic and acidic residues" evidence="1">
    <location>
        <begin position="49"/>
        <end position="63"/>
    </location>
</feature>
<dbReference type="WBParaSite" id="nRc.2.0.1.t42930-RA">
    <property type="protein sequence ID" value="nRc.2.0.1.t42930-RA"/>
    <property type="gene ID" value="nRc.2.0.1.g42930"/>
</dbReference>
<feature type="region of interest" description="Disordered" evidence="1">
    <location>
        <begin position="20"/>
        <end position="113"/>
    </location>
</feature>
<reference evidence="3" key="1">
    <citation type="submission" date="2022-11" db="UniProtKB">
        <authorList>
            <consortium name="WormBaseParasite"/>
        </authorList>
    </citation>
    <scope>IDENTIFICATION</scope>
</reference>
<evidence type="ECO:0000313" key="3">
    <source>
        <dbReference type="WBParaSite" id="nRc.2.0.1.t42930-RA"/>
    </source>
</evidence>
<dbReference type="AlphaFoldDB" id="A0A915KVV3"/>
<organism evidence="2 3">
    <name type="scientific">Romanomermis culicivorax</name>
    <name type="common">Nematode worm</name>
    <dbReference type="NCBI Taxonomy" id="13658"/>
    <lineage>
        <taxon>Eukaryota</taxon>
        <taxon>Metazoa</taxon>
        <taxon>Ecdysozoa</taxon>
        <taxon>Nematoda</taxon>
        <taxon>Enoplea</taxon>
        <taxon>Dorylaimia</taxon>
        <taxon>Mermithida</taxon>
        <taxon>Mermithoidea</taxon>
        <taxon>Mermithidae</taxon>
        <taxon>Romanomermis</taxon>
    </lineage>
</organism>
<accession>A0A915KVV3</accession>
<feature type="compositionally biased region" description="Basic and acidic residues" evidence="1">
    <location>
        <begin position="25"/>
        <end position="38"/>
    </location>
</feature>
<sequence>MYVTERYGKNWFYYHLGNDADYDILDNKGFDEDPKKDPGEEDLFGTAFNEKEGAPISTHDTDRPPAPPQQQPPQQQPGRPTVTTAPPAPPTAQPSGPPTPPPSGPPPTLAPMP</sequence>
<evidence type="ECO:0000256" key="1">
    <source>
        <dbReference type="SAM" id="MobiDB-lite"/>
    </source>
</evidence>
<keyword evidence="2" id="KW-1185">Reference proteome</keyword>
<evidence type="ECO:0000313" key="2">
    <source>
        <dbReference type="Proteomes" id="UP000887565"/>
    </source>
</evidence>
<proteinExistence type="predicted"/>
<feature type="compositionally biased region" description="Pro residues" evidence="1">
    <location>
        <begin position="86"/>
        <end position="113"/>
    </location>
</feature>
<feature type="compositionally biased region" description="Low complexity" evidence="1">
    <location>
        <begin position="76"/>
        <end position="85"/>
    </location>
</feature>
<protein>
    <submittedName>
        <fullName evidence="3">Uncharacterized protein</fullName>
    </submittedName>
</protein>